<keyword evidence="9 11" id="KW-0238">DNA-binding</keyword>
<evidence type="ECO:0000256" key="6">
    <source>
        <dbReference type="ARBA" id="ARBA00022763"/>
    </source>
</evidence>
<comment type="function">
    <text evidence="11">Participates in a DNA-damage check-point that is active prior to asymmetric division when DNA is damaged. DisA forms globular foci that rapidly scan along the chromosomes during sporulation, searching for lesions. When a lesion is present, DisA pauses at the lesion site. This triggers a cellular response that culminates in a temporary block in sporulation initiation.</text>
</comment>
<dbReference type="InterPro" id="IPR000445">
    <property type="entry name" value="HhH_motif"/>
</dbReference>
<evidence type="ECO:0000256" key="7">
    <source>
        <dbReference type="ARBA" id="ARBA00022840"/>
    </source>
</evidence>
<name>A0A1Z5HP93_9FIRM</name>
<evidence type="ECO:0000256" key="10">
    <source>
        <dbReference type="ARBA" id="ARBA00023204"/>
    </source>
</evidence>
<sequence length="348" mass="38672">MLSKVAPGTTLRQGLENILRARTGALIVLGDSPEIMEIVEGGFLLDTEFNAAALYELAKMDGAIILNQEGSKILRANVHLVPQPTIPSQETGIRHRIAERVARQTGAMVIAISQRRNVITLFKGPLKYVVRDIGLIQTKANQAIQTLDKYKHQLDRALANLTYLELENTVTVHDVVSVIQRLEIVMRIIKEIELYVVELGNEGRLISMQLEELSEGVKEEGLLLVRDYLPAGEKTEEQVSECLHEAAAEEVLDLLDISRILGYGGTLGSLDFAVTPRGFRVLKKIPRLPMAVIENLVNKFETLQGIIAATVEELDEVEGIGEVRARAIRDGLRKLKENIWLYLEKKGG</sequence>
<evidence type="ECO:0000256" key="12">
    <source>
        <dbReference type="SAM" id="Coils"/>
    </source>
</evidence>
<evidence type="ECO:0000313" key="15">
    <source>
        <dbReference type="Proteomes" id="UP000197032"/>
    </source>
</evidence>
<evidence type="ECO:0000313" key="14">
    <source>
        <dbReference type="EMBL" id="GAW91141.1"/>
    </source>
</evidence>
<dbReference type="Pfam" id="PF10635">
    <property type="entry name" value="DisA-linker"/>
    <property type="match status" value="1"/>
</dbReference>
<dbReference type="InterPro" id="IPR023763">
    <property type="entry name" value="DNA_integrity_scanning_protein"/>
</dbReference>
<feature type="binding site" evidence="11">
    <location>
        <position position="80"/>
    </location>
    <ligand>
        <name>ATP</name>
        <dbReference type="ChEBI" id="CHEBI:30616"/>
    </ligand>
</feature>
<comment type="caution">
    <text evidence="11">Lacks conserved residue(s) required for the propagation of feature annotation.</text>
</comment>
<dbReference type="OrthoDB" id="41841at2"/>
<dbReference type="SUPFAM" id="SSF47781">
    <property type="entry name" value="RuvA domain 2-like"/>
    <property type="match status" value="1"/>
</dbReference>
<evidence type="ECO:0000256" key="1">
    <source>
        <dbReference type="ARBA" id="ARBA00000877"/>
    </source>
</evidence>
<dbReference type="HAMAP" id="MF_01438">
    <property type="entry name" value="DisA"/>
    <property type="match status" value="1"/>
</dbReference>
<proteinExistence type="inferred from homology"/>
<evidence type="ECO:0000256" key="11">
    <source>
        <dbReference type="HAMAP-Rule" id="MF_01438"/>
    </source>
</evidence>
<keyword evidence="4 11" id="KW-0548">Nucleotidyltransferase</keyword>
<dbReference type="NCBIfam" id="NF010009">
    <property type="entry name" value="PRK13482.1"/>
    <property type="match status" value="1"/>
</dbReference>
<keyword evidence="5 11" id="KW-0547">Nucleotide-binding</keyword>
<protein>
    <recommendedName>
        <fullName evidence="11">DNA integrity scanning protein DisA</fullName>
    </recommendedName>
    <alternativeName>
        <fullName evidence="11">Cyclic di-AMP synthase</fullName>
        <shortName evidence="11">c-di-AMP synthase</shortName>
    </alternativeName>
    <alternativeName>
        <fullName evidence="11">Diadenylate cyclase</fullName>
        <ecNumber evidence="11">2.7.7.85</ecNumber>
    </alternativeName>
</protein>
<keyword evidence="15" id="KW-1185">Reference proteome</keyword>
<keyword evidence="7 11" id="KW-0067">ATP-binding</keyword>
<keyword evidence="10 11" id="KW-0234">DNA repair</keyword>
<dbReference type="GO" id="GO:0004016">
    <property type="term" value="F:adenylate cyclase activity"/>
    <property type="evidence" value="ECO:0007669"/>
    <property type="project" value="TreeGrafter"/>
</dbReference>
<evidence type="ECO:0000256" key="9">
    <source>
        <dbReference type="ARBA" id="ARBA00023125"/>
    </source>
</evidence>
<dbReference type="GO" id="GO:0005524">
    <property type="term" value="F:ATP binding"/>
    <property type="evidence" value="ECO:0007669"/>
    <property type="project" value="UniProtKB-UniRule"/>
</dbReference>
<organism evidence="14 15">
    <name type="scientific">Calderihabitans maritimus</name>
    <dbReference type="NCBI Taxonomy" id="1246530"/>
    <lineage>
        <taxon>Bacteria</taxon>
        <taxon>Bacillati</taxon>
        <taxon>Bacillota</taxon>
        <taxon>Clostridia</taxon>
        <taxon>Neomoorellales</taxon>
        <taxon>Calderihabitantaceae</taxon>
        <taxon>Calderihabitans</taxon>
    </lineage>
</organism>
<dbReference type="GO" id="GO:0006281">
    <property type="term" value="P:DNA repair"/>
    <property type="evidence" value="ECO:0007669"/>
    <property type="project" value="UniProtKB-UniRule"/>
</dbReference>
<dbReference type="Pfam" id="PF02457">
    <property type="entry name" value="DAC"/>
    <property type="match status" value="1"/>
</dbReference>
<dbReference type="PANTHER" id="PTHR34185:SF3">
    <property type="entry name" value="DNA INTEGRITY SCANNING PROTEIN DISA"/>
    <property type="match status" value="1"/>
</dbReference>
<dbReference type="PROSITE" id="PS51794">
    <property type="entry name" value="DAC"/>
    <property type="match status" value="1"/>
</dbReference>
<dbReference type="GO" id="GO:0140097">
    <property type="term" value="F:catalytic activity, acting on DNA"/>
    <property type="evidence" value="ECO:0007669"/>
    <property type="project" value="UniProtKB-ARBA"/>
</dbReference>
<dbReference type="GO" id="GO:0106408">
    <property type="term" value="F:diadenylate cyclase activity"/>
    <property type="evidence" value="ECO:0007669"/>
    <property type="project" value="UniProtKB-EC"/>
</dbReference>
<comment type="cofactor">
    <cofactor evidence="2 11">
        <name>Mg(2+)</name>
        <dbReference type="ChEBI" id="CHEBI:18420"/>
    </cofactor>
</comment>
<dbReference type="GO" id="GO:0016787">
    <property type="term" value="F:hydrolase activity"/>
    <property type="evidence" value="ECO:0007669"/>
    <property type="project" value="UniProtKB-ARBA"/>
</dbReference>
<feature type="coiled-coil region" evidence="12">
    <location>
        <begin position="140"/>
        <end position="167"/>
    </location>
</feature>
<comment type="caution">
    <text evidence="14">The sequence shown here is derived from an EMBL/GenBank/DDBJ whole genome shotgun (WGS) entry which is preliminary data.</text>
</comment>
<keyword evidence="12" id="KW-0175">Coiled coil</keyword>
<keyword evidence="8 11" id="KW-0460">Magnesium</keyword>
<keyword evidence="6 11" id="KW-0227">DNA damage</keyword>
<dbReference type="SUPFAM" id="SSF143597">
    <property type="entry name" value="YojJ-like"/>
    <property type="match status" value="1"/>
</dbReference>
<dbReference type="Pfam" id="PF00633">
    <property type="entry name" value="HHH"/>
    <property type="match status" value="1"/>
</dbReference>
<evidence type="ECO:0000256" key="4">
    <source>
        <dbReference type="ARBA" id="ARBA00022695"/>
    </source>
</evidence>
<dbReference type="InterPro" id="IPR038331">
    <property type="entry name" value="DisA_sf"/>
</dbReference>
<accession>A0A1Z5HP93</accession>
<feature type="domain" description="DAC" evidence="13">
    <location>
        <begin position="1"/>
        <end position="133"/>
    </location>
</feature>
<dbReference type="Proteomes" id="UP000197032">
    <property type="component" value="Unassembled WGS sequence"/>
</dbReference>
<dbReference type="EMBL" id="BDGJ01000007">
    <property type="protein sequence ID" value="GAW91141.1"/>
    <property type="molecule type" value="Genomic_DNA"/>
</dbReference>
<evidence type="ECO:0000256" key="3">
    <source>
        <dbReference type="ARBA" id="ARBA00022679"/>
    </source>
</evidence>
<dbReference type="Gene3D" id="1.10.150.20">
    <property type="entry name" value="5' to 3' exonuclease, C-terminal subdomain"/>
    <property type="match status" value="1"/>
</dbReference>
<reference evidence="15" key="1">
    <citation type="journal article" date="2017" name="Appl. Environ. Microbiol.">
        <title>Genomic analysis of Calderihabitans maritimus KKC1, a thermophilic hydrogenogenic carboxydotrophic bacterium isolated from marine sediment.</title>
        <authorList>
            <person name="Omae K."/>
            <person name="Yoneda Y."/>
            <person name="Fukuyama Y."/>
            <person name="Yoshida T."/>
            <person name="Sako Y."/>
        </authorList>
    </citation>
    <scope>NUCLEOTIDE SEQUENCE [LARGE SCALE GENOMIC DNA]</scope>
    <source>
        <strain evidence="15">KKC1</strain>
    </source>
</reference>
<dbReference type="InterPro" id="IPR050338">
    <property type="entry name" value="DisA"/>
</dbReference>
<dbReference type="FunFam" id="3.40.1700.10:FF:000001">
    <property type="entry name" value="DNA integrity scanning protein DisA"/>
    <property type="match status" value="1"/>
</dbReference>
<dbReference type="EC" id="2.7.7.85" evidence="11"/>
<dbReference type="Gene3D" id="3.40.1700.10">
    <property type="entry name" value="DNA integrity scanning protein, DisA, N-terminal domain"/>
    <property type="match status" value="1"/>
</dbReference>
<evidence type="ECO:0000259" key="13">
    <source>
        <dbReference type="PROSITE" id="PS51794"/>
    </source>
</evidence>
<dbReference type="InterPro" id="IPR018906">
    <property type="entry name" value="DNA_integrity_scan_DisA_link"/>
</dbReference>
<evidence type="ECO:0000256" key="8">
    <source>
        <dbReference type="ARBA" id="ARBA00022842"/>
    </source>
</evidence>
<dbReference type="PANTHER" id="PTHR34185">
    <property type="entry name" value="DIADENYLATE CYCLASE"/>
    <property type="match status" value="1"/>
</dbReference>
<dbReference type="InterPro" id="IPR036888">
    <property type="entry name" value="DNA_integrity_DisA_N_sf"/>
</dbReference>
<comment type="similarity">
    <text evidence="11">Belongs to the DisA family.</text>
</comment>
<dbReference type="InterPro" id="IPR010994">
    <property type="entry name" value="RuvA_2-like"/>
</dbReference>
<gene>
    <name evidence="11" type="primary">disA</name>
    <name evidence="14" type="ORF">KKC1_03030</name>
</gene>
<feature type="binding site" evidence="11">
    <location>
        <position position="62"/>
    </location>
    <ligand>
        <name>ATP</name>
        <dbReference type="ChEBI" id="CHEBI:30616"/>
    </ligand>
</feature>
<dbReference type="GO" id="GO:0003677">
    <property type="term" value="F:DNA binding"/>
    <property type="evidence" value="ECO:0007669"/>
    <property type="project" value="UniProtKB-UniRule"/>
</dbReference>
<comment type="subunit">
    <text evidence="11">Homooctamer.</text>
</comment>
<evidence type="ECO:0000256" key="5">
    <source>
        <dbReference type="ARBA" id="ARBA00022741"/>
    </source>
</evidence>
<dbReference type="InterPro" id="IPR003390">
    <property type="entry name" value="DNA_integrity_scan_DisA_N"/>
</dbReference>
<comment type="function">
    <text evidence="11">Has also diadenylate cyclase activity, catalyzing the condensation of 2 ATP molecules into cyclic di-AMP (c-di-AMP). c-di-AMP acts as a signaling molecule that couples DNA integrity with progression of sporulation. The rise in c-di-AMP level generated by DisA while scanning the chromosome, operates as a positive signal that advances sporulation; upon encountering a lesion, the DisA focus arrests at the damaged site and halts c-di-AMP synthesis.</text>
</comment>
<dbReference type="Gene3D" id="1.20.1260.110">
    <property type="entry name" value="DNA integrity scanning linker region"/>
    <property type="match status" value="1"/>
</dbReference>
<comment type="catalytic activity">
    <reaction evidence="1 11">
        <text>2 ATP = 3',3'-c-di-AMP + 2 diphosphate</text>
        <dbReference type="Rhea" id="RHEA:35655"/>
        <dbReference type="ChEBI" id="CHEBI:30616"/>
        <dbReference type="ChEBI" id="CHEBI:33019"/>
        <dbReference type="ChEBI" id="CHEBI:71500"/>
        <dbReference type="EC" id="2.7.7.85"/>
    </reaction>
</comment>
<evidence type="ECO:0000256" key="2">
    <source>
        <dbReference type="ARBA" id="ARBA00001946"/>
    </source>
</evidence>
<dbReference type="AlphaFoldDB" id="A0A1Z5HP93"/>
<keyword evidence="3 11" id="KW-0808">Transferase</keyword>